<dbReference type="PANTHER" id="PTHR48100:SF1">
    <property type="entry name" value="HISTIDINE PHOSPHATASE FAMILY PROTEIN-RELATED"/>
    <property type="match status" value="1"/>
</dbReference>
<dbReference type="EMBL" id="JARHUD010000003">
    <property type="protein sequence ID" value="MDF2095625.1"/>
    <property type="molecule type" value="Genomic_DNA"/>
</dbReference>
<dbReference type="InterPro" id="IPR050275">
    <property type="entry name" value="PGM_Phosphatase"/>
</dbReference>
<dbReference type="PANTHER" id="PTHR48100">
    <property type="entry name" value="BROAD-SPECIFICITY PHOSPHATASE YOR283W-RELATED"/>
    <property type="match status" value="1"/>
</dbReference>
<evidence type="ECO:0000313" key="2">
    <source>
        <dbReference type="Proteomes" id="UP001215503"/>
    </source>
</evidence>
<protein>
    <submittedName>
        <fullName evidence="1">Histidine phosphatase family protein</fullName>
    </submittedName>
</protein>
<dbReference type="Pfam" id="PF00300">
    <property type="entry name" value="His_Phos_1"/>
    <property type="match status" value="1"/>
</dbReference>
<accession>A0ABT5YL00</accession>
<dbReference type="InterPro" id="IPR013078">
    <property type="entry name" value="His_Pase_superF_clade-1"/>
</dbReference>
<comment type="caution">
    <text evidence="1">The sequence shown here is derived from an EMBL/GenBank/DDBJ whole genome shotgun (WGS) entry which is preliminary data.</text>
</comment>
<dbReference type="CDD" id="cd07067">
    <property type="entry name" value="HP_PGM_like"/>
    <property type="match status" value="1"/>
</dbReference>
<proteinExistence type="predicted"/>
<dbReference type="RefSeq" id="WP_275821229.1">
    <property type="nucleotide sequence ID" value="NZ_JARHUD010000003.1"/>
</dbReference>
<keyword evidence="2" id="KW-1185">Reference proteome</keyword>
<evidence type="ECO:0000313" key="1">
    <source>
        <dbReference type="EMBL" id="MDF2095625.1"/>
    </source>
</evidence>
<dbReference type="SUPFAM" id="SSF53254">
    <property type="entry name" value="Phosphoglycerate mutase-like"/>
    <property type="match status" value="1"/>
</dbReference>
<dbReference type="Proteomes" id="UP001215503">
    <property type="component" value="Unassembled WGS sequence"/>
</dbReference>
<dbReference type="SMART" id="SM00855">
    <property type="entry name" value="PGAM"/>
    <property type="match status" value="1"/>
</dbReference>
<name>A0ABT5YL00_9PROT</name>
<dbReference type="Gene3D" id="3.40.50.1240">
    <property type="entry name" value="Phosphoglycerate mutase-like"/>
    <property type="match status" value="1"/>
</dbReference>
<sequence length="207" mass="22279">MTVLQDADAIANDRVIEAGARLGENFRPRATRFLFLRHGRTSANHRGIIQGHKNVPLDEVGRAQARAAAGELCASALRPKRIIASDLSRAAETARIVAAALDQRVGAYDRGLRERSFGPIEGTSGRGLLWSGDPEGAEPIAAFVARCAKALQRHLAEETVLIVAHGGVLRATAALLRLPLTEVDRANAVPLLFRNEGGSWSLERLRA</sequence>
<organism evidence="1 2">
    <name type="scientific">Aquibaculum arenosum</name>
    <dbReference type="NCBI Taxonomy" id="3032591"/>
    <lineage>
        <taxon>Bacteria</taxon>
        <taxon>Pseudomonadati</taxon>
        <taxon>Pseudomonadota</taxon>
        <taxon>Alphaproteobacteria</taxon>
        <taxon>Rhodospirillales</taxon>
        <taxon>Rhodovibrionaceae</taxon>
        <taxon>Aquibaculum</taxon>
    </lineage>
</organism>
<dbReference type="InterPro" id="IPR029033">
    <property type="entry name" value="His_PPase_superfam"/>
</dbReference>
<reference evidence="1 2" key="1">
    <citation type="submission" date="2023-03" db="EMBL/GenBank/DDBJ databases">
        <title>Fodinicurvata sp. CAU 1616 isolated from sea sendiment.</title>
        <authorList>
            <person name="Kim W."/>
        </authorList>
    </citation>
    <scope>NUCLEOTIDE SEQUENCE [LARGE SCALE GENOMIC DNA]</scope>
    <source>
        <strain evidence="1 2">CAU 1616</strain>
    </source>
</reference>
<gene>
    <name evidence="1" type="ORF">P2G67_06515</name>
</gene>